<dbReference type="InterPro" id="IPR000873">
    <property type="entry name" value="AMP-dep_synth/lig_dom"/>
</dbReference>
<proteinExistence type="predicted"/>
<dbReference type="SUPFAM" id="SSF56801">
    <property type="entry name" value="Acetyl-CoA synthetase-like"/>
    <property type="match status" value="1"/>
</dbReference>
<comment type="caution">
    <text evidence="2">The sequence shown here is derived from an EMBL/GenBank/DDBJ whole genome shotgun (WGS) entry which is preliminary data.</text>
</comment>
<dbReference type="InterPro" id="IPR042099">
    <property type="entry name" value="ANL_N_sf"/>
</dbReference>
<dbReference type="PANTHER" id="PTHR45527">
    <property type="entry name" value="NONRIBOSOMAL PEPTIDE SYNTHETASE"/>
    <property type="match status" value="1"/>
</dbReference>
<dbReference type="NCBIfam" id="TIGR01733">
    <property type="entry name" value="AA-adenyl-dom"/>
    <property type="match status" value="1"/>
</dbReference>
<dbReference type="Gene3D" id="3.40.50.12780">
    <property type="entry name" value="N-terminal domain of ligase-like"/>
    <property type="match status" value="1"/>
</dbReference>
<keyword evidence="3" id="KW-1185">Reference proteome</keyword>
<reference evidence="3" key="1">
    <citation type="journal article" date="2019" name="Int. J. Syst. Evol. Microbiol.">
        <title>The Global Catalogue of Microorganisms (GCM) 10K type strain sequencing project: providing services to taxonomists for standard genome sequencing and annotation.</title>
        <authorList>
            <consortium name="The Broad Institute Genomics Platform"/>
            <consortium name="The Broad Institute Genome Sequencing Center for Infectious Disease"/>
            <person name="Wu L."/>
            <person name="Ma J."/>
        </authorList>
    </citation>
    <scope>NUCLEOTIDE SEQUENCE [LARGE SCALE GENOMIC DNA]</scope>
    <source>
        <strain evidence="3">JCM 17326</strain>
    </source>
</reference>
<name>A0ABP6ZPY7_9ACTN</name>
<dbReference type="PANTHER" id="PTHR45527:SF1">
    <property type="entry name" value="FATTY ACID SYNTHASE"/>
    <property type="match status" value="1"/>
</dbReference>
<dbReference type="InterPro" id="IPR010071">
    <property type="entry name" value="AA_adenyl_dom"/>
</dbReference>
<gene>
    <name evidence="2" type="ORF">GCM10022419_119870</name>
</gene>
<protein>
    <recommendedName>
        <fullName evidence="1">AMP-dependent synthetase/ligase domain-containing protein</fullName>
    </recommendedName>
</protein>
<dbReference type="EMBL" id="BAABDQ010000051">
    <property type="protein sequence ID" value="GAA3614688.1"/>
    <property type="molecule type" value="Genomic_DNA"/>
</dbReference>
<evidence type="ECO:0000259" key="1">
    <source>
        <dbReference type="Pfam" id="PF00501"/>
    </source>
</evidence>
<dbReference type="InterPro" id="IPR045851">
    <property type="entry name" value="AMP-bd_C_sf"/>
</dbReference>
<feature type="domain" description="AMP-dependent synthetase/ligase" evidence="1">
    <location>
        <begin position="106"/>
        <end position="446"/>
    </location>
</feature>
<dbReference type="Pfam" id="PF00501">
    <property type="entry name" value="AMP-binding"/>
    <property type="match status" value="1"/>
</dbReference>
<evidence type="ECO:0000313" key="2">
    <source>
        <dbReference type="EMBL" id="GAA3614688.1"/>
    </source>
</evidence>
<dbReference type="Gene3D" id="3.30.300.30">
    <property type="match status" value="1"/>
</dbReference>
<sequence>MAVLISRRHACDQANLVHHVCGRNPRGESVTKKFTKALNPVGGYLVSKISPTQTASTRRLSGRLLVTLRLNHSALVDLPAADRIRFQRFGIGPAATPPYDRIHHAFEAHAGARPDATAVTHLGDSMRYGDLDLQADRLAASLVARGVRPGDRVGLFMTRSAPMVVGILAILKAGAAYVPQDVRITPAAHLRHIMDTASIRVILTSSELAGRIPARDRHEIIAVDVFLRRSGHPVRTSGGSGERLAPAPGGPGDTAVVIFTSGTTGRPNGVNVTHANLCNILLNEPGSLGITPGTRVAQILNIAFDMAVWEILGALSHGATLVIRGDDIEQTVREADVVIATPGILGSLDASRCRNVKVVAVAGERCPQPLADTWSRFSAFHNGCGPTEVTIVNTIQRYDPRRPALTIGRPLPNTTVYILDQDGRPCPIGEIGEMWAGGACVTAGYLGNDVLTAQRFRPDPFRGGSHLMFRTRDLGRWTPDGELEHHGRTDDQVKVRGFRVELDAVTGALERAPGCARATTLLREGELVGFVSPASVDVEVARKTVEQRLPYYCVPSRVVAVDELPMTERGKVDKTALISPLIDVVA</sequence>
<dbReference type="Proteomes" id="UP001500630">
    <property type="component" value="Unassembled WGS sequence"/>
</dbReference>
<evidence type="ECO:0000313" key="3">
    <source>
        <dbReference type="Proteomes" id="UP001500630"/>
    </source>
</evidence>
<organism evidence="2 3">
    <name type="scientific">Nonomuraea rosea</name>
    <dbReference type="NCBI Taxonomy" id="638574"/>
    <lineage>
        <taxon>Bacteria</taxon>
        <taxon>Bacillati</taxon>
        <taxon>Actinomycetota</taxon>
        <taxon>Actinomycetes</taxon>
        <taxon>Streptosporangiales</taxon>
        <taxon>Streptosporangiaceae</taxon>
        <taxon>Nonomuraea</taxon>
    </lineage>
</organism>
<accession>A0ABP6ZPY7</accession>